<reference evidence="1 2" key="1">
    <citation type="submission" date="2016-10" db="EMBL/GenBank/DDBJ databases">
        <authorList>
            <person name="Varghese N."/>
            <person name="Submissions S."/>
        </authorList>
    </citation>
    <scope>NUCLEOTIDE SEQUENCE [LARGE SCALE GENOMIC DNA]</scope>
    <source>
        <strain evidence="1 2">CGMCC 1.7012</strain>
    </source>
</reference>
<organism evidence="1 2">
    <name type="scientific">Kosakonia oryzae</name>
    <dbReference type="NCBI Taxonomy" id="497725"/>
    <lineage>
        <taxon>Bacteria</taxon>
        <taxon>Pseudomonadati</taxon>
        <taxon>Pseudomonadota</taxon>
        <taxon>Gammaproteobacteria</taxon>
        <taxon>Enterobacterales</taxon>
        <taxon>Enterobacteriaceae</taxon>
        <taxon>Kosakonia</taxon>
    </lineage>
</organism>
<evidence type="ECO:0000313" key="2">
    <source>
        <dbReference type="Proteomes" id="UP000182314"/>
    </source>
</evidence>
<sequence length="79" mass="8359">MLLLNALSDKSRWRPISVVLCADNVGEDGVRLAGRARLANTVIFSSSSIIIVTLANTEGPIRGEGKIVYCIVNAVCVAS</sequence>
<comment type="caution">
    <text evidence="1">The sequence shown here is derived from an EMBL/GenBank/DDBJ whole genome shotgun (WGS) entry which is preliminary data.</text>
</comment>
<dbReference type="EMBL" id="FOKO01000006">
    <property type="protein sequence ID" value="SFD17276.1"/>
    <property type="molecule type" value="Genomic_DNA"/>
</dbReference>
<proteinExistence type="predicted"/>
<protein>
    <submittedName>
        <fullName evidence="1">Uncharacterized protein</fullName>
    </submittedName>
</protein>
<gene>
    <name evidence="1" type="ORF">SAMN05216286_4538</name>
</gene>
<dbReference type="AlphaFoldDB" id="A0AA94KS35"/>
<dbReference type="Proteomes" id="UP000182314">
    <property type="component" value="Unassembled WGS sequence"/>
</dbReference>
<accession>A0AA94KS35</accession>
<evidence type="ECO:0000313" key="1">
    <source>
        <dbReference type="EMBL" id="SFD17276.1"/>
    </source>
</evidence>
<name>A0AA94KS35_9ENTR</name>